<dbReference type="eggNOG" id="KOG3576">
    <property type="taxonomic scope" value="Eukaryota"/>
</dbReference>
<accession>T1KM13</accession>
<sequence length="152" mass="17805">MNFGTTIITPIHFHCPYCLSYKKRKLKHFSVKKEKKIQYESVLFHFTICFIEINSIFQINMIFFGASQKLFELFRILMHTEKGGLNCTFAKRVETLPINQKHIICILKIIILILPLWIKSTTGDFSSLMILISPLLNENINSLPNLHQLIFF</sequence>
<protein>
    <submittedName>
        <fullName evidence="2">Uncharacterized protein</fullName>
    </submittedName>
</protein>
<dbReference type="AlphaFoldDB" id="T1KM13"/>
<keyword evidence="1" id="KW-0472">Membrane</keyword>
<feature type="transmembrane region" description="Helical" evidence="1">
    <location>
        <begin position="42"/>
        <end position="64"/>
    </location>
</feature>
<dbReference type="Proteomes" id="UP000015104">
    <property type="component" value="Unassembled WGS sequence"/>
</dbReference>
<keyword evidence="3" id="KW-1185">Reference proteome</keyword>
<organism evidence="2 3">
    <name type="scientific">Tetranychus urticae</name>
    <name type="common">Two-spotted spider mite</name>
    <dbReference type="NCBI Taxonomy" id="32264"/>
    <lineage>
        <taxon>Eukaryota</taxon>
        <taxon>Metazoa</taxon>
        <taxon>Ecdysozoa</taxon>
        <taxon>Arthropoda</taxon>
        <taxon>Chelicerata</taxon>
        <taxon>Arachnida</taxon>
        <taxon>Acari</taxon>
        <taxon>Acariformes</taxon>
        <taxon>Trombidiformes</taxon>
        <taxon>Prostigmata</taxon>
        <taxon>Eleutherengona</taxon>
        <taxon>Raphignathae</taxon>
        <taxon>Tetranychoidea</taxon>
        <taxon>Tetranychidae</taxon>
        <taxon>Tetranychus</taxon>
    </lineage>
</organism>
<keyword evidence="1" id="KW-0812">Transmembrane</keyword>
<dbReference type="EnsemblMetazoa" id="tetur157g00050.1">
    <property type="protein sequence ID" value="tetur157g00050.1"/>
    <property type="gene ID" value="tetur157g00050"/>
</dbReference>
<dbReference type="HOGENOM" id="CLU_2136642_0_0_1"/>
<keyword evidence="1" id="KW-1133">Transmembrane helix</keyword>
<evidence type="ECO:0000313" key="2">
    <source>
        <dbReference type="EnsemblMetazoa" id="tetur157g00050.1"/>
    </source>
</evidence>
<dbReference type="EMBL" id="CAEY01000228">
    <property type="status" value="NOT_ANNOTATED_CDS"/>
    <property type="molecule type" value="Genomic_DNA"/>
</dbReference>
<reference evidence="3" key="1">
    <citation type="submission" date="2011-08" db="EMBL/GenBank/DDBJ databases">
        <authorList>
            <person name="Rombauts S."/>
        </authorList>
    </citation>
    <scope>NUCLEOTIDE SEQUENCE</scope>
    <source>
        <strain evidence="3">London</strain>
    </source>
</reference>
<name>T1KM13_TETUR</name>
<evidence type="ECO:0000256" key="1">
    <source>
        <dbReference type="SAM" id="Phobius"/>
    </source>
</evidence>
<proteinExistence type="predicted"/>
<evidence type="ECO:0000313" key="3">
    <source>
        <dbReference type="Proteomes" id="UP000015104"/>
    </source>
</evidence>
<reference evidence="2" key="2">
    <citation type="submission" date="2015-06" db="UniProtKB">
        <authorList>
            <consortium name="EnsemblMetazoa"/>
        </authorList>
    </citation>
    <scope>IDENTIFICATION</scope>
</reference>